<organism evidence="1 2">
    <name type="scientific">Daphnia sinensis</name>
    <dbReference type="NCBI Taxonomy" id="1820382"/>
    <lineage>
        <taxon>Eukaryota</taxon>
        <taxon>Metazoa</taxon>
        <taxon>Ecdysozoa</taxon>
        <taxon>Arthropoda</taxon>
        <taxon>Crustacea</taxon>
        <taxon>Branchiopoda</taxon>
        <taxon>Diplostraca</taxon>
        <taxon>Cladocera</taxon>
        <taxon>Anomopoda</taxon>
        <taxon>Daphniidae</taxon>
        <taxon>Daphnia</taxon>
        <taxon>Daphnia similis group</taxon>
    </lineage>
</organism>
<sequence length="65" mass="7010">MSDGAVLGGQNQQKNIRLTSKSDFGLSVGCQLDVPNIRPRHLADIPWTDLCYVVGLGPDHTFIGS</sequence>
<reference evidence="1 2" key="1">
    <citation type="submission" date="2022-05" db="EMBL/GenBank/DDBJ databases">
        <title>A multi-omics perspective on studying reproductive biology in Daphnia sinensis.</title>
        <authorList>
            <person name="Jia J."/>
        </authorList>
    </citation>
    <scope>NUCLEOTIDE SEQUENCE [LARGE SCALE GENOMIC DNA]</scope>
    <source>
        <strain evidence="1 2">WSL</strain>
    </source>
</reference>
<dbReference type="EMBL" id="WJBH02000007">
    <property type="protein sequence ID" value="KAI9555952.1"/>
    <property type="molecule type" value="Genomic_DNA"/>
</dbReference>
<accession>A0AAD5KNW4</accession>
<evidence type="ECO:0000313" key="1">
    <source>
        <dbReference type="EMBL" id="KAI9555952.1"/>
    </source>
</evidence>
<dbReference type="AlphaFoldDB" id="A0AAD5KNW4"/>
<name>A0AAD5KNW4_9CRUS</name>
<comment type="caution">
    <text evidence="1">The sequence shown here is derived from an EMBL/GenBank/DDBJ whole genome shotgun (WGS) entry which is preliminary data.</text>
</comment>
<dbReference type="Proteomes" id="UP000820818">
    <property type="component" value="Linkage Group LG7"/>
</dbReference>
<keyword evidence="2" id="KW-1185">Reference proteome</keyword>
<proteinExistence type="predicted"/>
<gene>
    <name evidence="1" type="ORF">GHT06_018495</name>
</gene>
<evidence type="ECO:0000313" key="2">
    <source>
        <dbReference type="Proteomes" id="UP000820818"/>
    </source>
</evidence>
<protein>
    <submittedName>
        <fullName evidence="1">Uncharacterized protein</fullName>
    </submittedName>
</protein>